<proteinExistence type="predicted"/>
<reference evidence="1" key="1">
    <citation type="submission" date="2024-01" db="EMBL/GenBank/DDBJ databases">
        <authorList>
            <person name="Zhu Q."/>
        </authorList>
    </citation>
    <scope>NUCLEOTIDE SEQUENCE</scope>
</reference>
<dbReference type="EMBL" id="PP079243">
    <property type="protein sequence ID" value="WVK89938.1"/>
    <property type="molecule type" value="Genomic_DNA"/>
</dbReference>
<protein>
    <submittedName>
        <fullName evidence="1">Uncharacterized protein</fullName>
    </submittedName>
</protein>
<sequence length="58" mass="6602">MSPDTSGQWVLQRPDTKEYWNTGHKWYLNQAAILSGSQMEDLIGSFPFLVNAYHITGT</sequence>
<organism evidence="1 2">
    <name type="scientific">Burkholderia phage vB_BpP_HN02</name>
    <dbReference type="NCBI Taxonomy" id="3116925"/>
    <lineage>
        <taxon>Viruses</taxon>
        <taxon>Duplodnaviria</taxon>
        <taxon>Heunggongvirae</taxon>
        <taxon>Uroviricota</taxon>
        <taxon>Caudoviricetes</taxon>
        <taxon>Schitoviridae</taxon>
    </lineage>
</organism>
<name>A0AAX4JIZ3_9CAUD</name>
<evidence type="ECO:0000313" key="1">
    <source>
        <dbReference type="EMBL" id="WVK89938.1"/>
    </source>
</evidence>
<evidence type="ECO:0000313" key="2">
    <source>
        <dbReference type="Proteomes" id="UP001432380"/>
    </source>
</evidence>
<accession>A0AAX4JIZ3</accession>
<dbReference type="Proteomes" id="UP001432380">
    <property type="component" value="Segment"/>
</dbReference>